<gene>
    <name evidence="8" type="ORF">NQ032_15030</name>
</gene>
<feature type="transmembrane region" description="Helical" evidence="6">
    <location>
        <begin position="21"/>
        <end position="46"/>
    </location>
</feature>
<name>A0AAW5LRV8_MAMSC</name>
<comment type="caution">
    <text evidence="8">The sequence shown here is derived from an EMBL/GenBank/DDBJ whole genome shotgun (WGS) entry which is preliminary data.</text>
</comment>
<evidence type="ECO:0000256" key="1">
    <source>
        <dbReference type="ARBA" id="ARBA00022741"/>
    </source>
</evidence>
<evidence type="ECO:0000256" key="4">
    <source>
        <dbReference type="PROSITE-ProRule" id="PRU00289"/>
    </source>
</evidence>
<dbReference type="PROSITE" id="PS50901">
    <property type="entry name" value="FTSK"/>
    <property type="match status" value="1"/>
</dbReference>
<dbReference type="InterPro" id="IPR050206">
    <property type="entry name" value="FtsK/SpoIIIE/SftA"/>
</dbReference>
<protein>
    <submittedName>
        <fullName evidence="8">FtsK/SpoIIIE domain-containing protein</fullName>
    </submittedName>
</protein>
<sequence length="786" mass="90136">MNGNKGKYPYANISKNLFFGIKLTVVLTVILSIVAFILSLTAGIVIKLSKWIFDPNYLHEWYKKTNESNDGMMDKVPLLKYVYVDTSNWSNNITKWIGLDGDSLIMKILTYAIILLTVFIVLYIFTLIMRHHKGEMAPFWNDRESSRLKRKILRNIGAKYWDVYDESDRKIKRVEHAARYRLRRMKVNIHTTIEKGQPQPTKKYEVVIKRPSKNKVRKLVLQKIKDLQEDLTSETEVSFDQMKTTANKRFYLFEGLIETELKEARSVIKRRNRKQTSAEDTEAESIQRELTFPLELINDVEDQVEKGKRESQEFADRNQEKILTVLSTAKLQPELKEVMLSSKTVVFSYKYAYRDHQTHEERIAKSIGDVLGERNISVMSGAGVIDITVPLPDKIKIPIDLKGIFKKEFMSGKKIHPTQVIYGVKPSGEVMSDAISEVRHLLVVGQTGSGKSVALNTIIVALCAHNTPEDLRILIVDPKSVEFTLFEDSPFLLTNPVTDVEDGEKVLKYAVYEMEERYKKFKKAKVKEIESYNKWAKKNGEKKLPYWVIIVDEFSDFKDKSDDFSTTEKQFRRLGQMARAAGIHLIIATQTPRREVLTGVIRANLPGIVAFRVTDRIESYVALGENGAEDLLGKGDMLFKSAKGMVRAQGPYITDEELEAIINHWKEKFDKPVFVDYKAVVDRLEGVESGEIIEQQEAIGSLQQTMLENESKSSPKRETALEKAEKRKKAKEKRLPVDMSRYFNTTPSKNKQTDTSVEKKEQKAKPSISEETKKDKDKSISDLLGL</sequence>
<dbReference type="InterPro" id="IPR027417">
    <property type="entry name" value="P-loop_NTPase"/>
</dbReference>
<evidence type="ECO:0000313" key="9">
    <source>
        <dbReference type="Proteomes" id="UP001204068"/>
    </source>
</evidence>
<keyword evidence="6" id="KW-0472">Membrane</keyword>
<dbReference type="SMART" id="SM00382">
    <property type="entry name" value="AAA"/>
    <property type="match status" value="1"/>
</dbReference>
<dbReference type="Proteomes" id="UP001204068">
    <property type="component" value="Unassembled WGS sequence"/>
</dbReference>
<evidence type="ECO:0000259" key="7">
    <source>
        <dbReference type="PROSITE" id="PS50901"/>
    </source>
</evidence>
<feature type="compositionally biased region" description="Polar residues" evidence="5">
    <location>
        <begin position="742"/>
        <end position="755"/>
    </location>
</feature>
<evidence type="ECO:0000256" key="6">
    <source>
        <dbReference type="SAM" id="Phobius"/>
    </source>
</evidence>
<keyword evidence="6" id="KW-1133">Transmembrane helix</keyword>
<comment type="function">
    <text evidence="3">Essential cell division protein that coordinates cell division and chromosome segregation. The N-terminus is involved in assembly of the cell-division machinery. The C-terminus functions as a DNA motor that moves dsDNA in an ATP-dependent manner towards the dif recombination site, which is located within the replication terminus region. Required for activation of the Xer recombinase, allowing activation of chromosome unlinking by recombination.</text>
</comment>
<evidence type="ECO:0000313" key="8">
    <source>
        <dbReference type="EMBL" id="MCQ9304922.1"/>
    </source>
</evidence>
<evidence type="ECO:0000256" key="3">
    <source>
        <dbReference type="ARBA" id="ARBA00024986"/>
    </source>
</evidence>
<accession>A0AAW5LRV8</accession>
<feature type="compositionally biased region" description="Basic and acidic residues" evidence="5">
    <location>
        <begin position="709"/>
        <end position="725"/>
    </location>
</feature>
<dbReference type="GO" id="GO:0003677">
    <property type="term" value="F:DNA binding"/>
    <property type="evidence" value="ECO:0007669"/>
    <property type="project" value="InterPro"/>
</dbReference>
<dbReference type="InterPro" id="IPR003593">
    <property type="entry name" value="AAA+_ATPase"/>
</dbReference>
<feature type="binding site" evidence="4">
    <location>
        <begin position="445"/>
        <end position="452"/>
    </location>
    <ligand>
        <name>ATP</name>
        <dbReference type="ChEBI" id="CHEBI:30616"/>
    </ligand>
</feature>
<feature type="domain" description="FtsK" evidence="7">
    <location>
        <begin position="427"/>
        <end position="620"/>
    </location>
</feature>
<keyword evidence="6" id="KW-0812">Transmembrane</keyword>
<dbReference type="PANTHER" id="PTHR22683">
    <property type="entry name" value="SPORULATION PROTEIN RELATED"/>
    <property type="match status" value="1"/>
</dbReference>
<dbReference type="GO" id="GO:0005524">
    <property type="term" value="F:ATP binding"/>
    <property type="evidence" value="ECO:0007669"/>
    <property type="project" value="UniProtKB-UniRule"/>
</dbReference>
<dbReference type="AlphaFoldDB" id="A0AAW5LRV8"/>
<evidence type="ECO:0000256" key="5">
    <source>
        <dbReference type="SAM" id="MobiDB-lite"/>
    </source>
</evidence>
<dbReference type="InterPro" id="IPR002543">
    <property type="entry name" value="FtsK_dom"/>
</dbReference>
<feature type="transmembrane region" description="Helical" evidence="6">
    <location>
        <begin position="108"/>
        <end position="128"/>
    </location>
</feature>
<dbReference type="EMBL" id="JANILD010000009">
    <property type="protein sequence ID" value="MCQ9304922.1"/>
    <property type="molecule type" value="Genomic_DNA"/>
</dbReference>
<keyword evidence="2 4" id="KW-0067">ATP-binding</keyword>
<organism evidence="8 9">
    <name type="scientific">Mammaliicoccus sciuri</name>
    <name type="common">Staphylococcus sciuri</name>
    <dbReference type="NCBI Taxonomy" id="1296"/>
    <lineage>
        <taxon>Bacteria</taxon>
        <taxon>Bacillati</taxon>
        <taxon>Bacillota</taxon>
        <taxon>Bacilli</taxon>
        <taxon>Bacillales</taxon>
        <taxon>Staphylococcaceae</taxon>
        <taxon>Mammaliicoccus</taxon>
    </lineage>
</organism>
<feature type="region of interest" description="Disordered" evidence="5">
    <location>
        <begin position="706"/>
        <end position="786"/>
    </location>
</feature>
<keyword evidence="1 4" id="KW-0547">Nucleotide-binding</keyword>
<dbReference type="RefSeq" id="WP_257099586.1">
    <property type="nucleotide sequence ID" value="NZ_JANILD010000009.1"/>
</dbReference>
<dbReference type="PANTHER" id="PTHR22683:SF1">
    <property type="entry name" value="TYPE VII SECRETION SYSTEM PROTEIN ESSC"/>
    <property type="match status" value="1"/>
</dbReference>
<evidence type="ECO:0000256" key="2">
    <source>
        <dbReference type="ARBA" id="ARBA00022840"/>
    </source>
</evidence>
<proteinExistence type="predicted"/>
<dbReference type="Gene3D" id="3.40.50.300">
    <property type="entry name" value="P-loop containing nucleotide triphosphate hydrolases"/>
    <property type="match status" value="1"/>
</dbReference>
<dbReference type="SUPFAM" id="SSF52540">
    <property type="entry name" value="P-loop containing nucleoside triphosphate hydrolases"/>
    <property type="match status" value="1"/>
</dbReference>
<dbReference type="Pfam" id="PF01580">
    <property type="entry name" value="FtsK_SpoIIIE"/>
    <property type="match status" value="1"/>
</dbReference>
<feature type="compositionally biased region" description="Basic and acidic residues" evidence="5">
    <location>
        <begin position="756"/>
        <end position="780"/>
    </location>
</feature>
<reference evidence="8" key="1">
    <citation type="submission" date="2022-07" db="EMBL/GenBank/DDBJ databases">
        <title>Bacterial species isolated from the porcine tonsil microbiota.</title>
        <authorList>
            <person name="Oliveira I.M.F."/>
        </authorList>
    </citation>
    <scope>NUCLEOTIDE SEQUENCE</scope>
    <source>
        <strain evidence="8">8QC2O2</strain>
    </source>
</reference>